<comment type="caution">
    <text evidence="13 14">Lacks conserved residue(s) required for the propagation of feature annotation.</text>
</comment>
<evidence type="ECO:0000256" key="12">
    <source>
        <dbReference type="ARBA" id="ARBA00023264"/>
    </source>
</evidence>
<evidence type="ECO:0000256" key="7">
    <source>
        <dbReference type="ARBA" id="ARBA00022824"/>
    </source>
</evidence>
<dbReference type="STRING" id="984486.A0A1E3QJ83"/>
<protein>
    <recommendedName>
        <fullName evidence="13 14">Phosphatidylethanolamine N-methyltransferase</fullName>
        <shortName evidence="13">PE methyltransferase</shortName>
        <shortName evidence="13 14">PEAMT</shortName>
        <shortName evidence="13">PEMT</shortName>
        <ecNumber evidence="13 14">2.1.1.17</ecNumber>
    </recommendedName>
</protein>
<dbReference type="InterPro" id="IPR016219">
    <property type="entry name" value="Phosphatid-EA_MeTrfase_fun"/>
</dbReference>
<sequence length="883" mass="99325">MIKAKSVSREFLPDEELVPSISTSSSDTPLEPLVLLDKDAPTAPITGITAGGVSFVVPETHDMVRTLFDPTLRKTVLDAAIVVALLSNFAIYYLLPPAYRISAFIAIYVFWRFGYNLGIGYLLYHQSRESRMVKWAQRWQLFARAAGPASSRTRVQRIMEQEFSAKGIASASYPIEFNTWLIYRKFVDLILMQDFTAYMCLVVACSALNPAVARIVELPVLTAIRWSLGMAFILFNLWVKLDAHRIIKDFAWYWGDFFFLQKADLVFDGVFDMVPHPMYSVGYIGYYGFALLTKSYTVLIVSLFAHCLQFAFLIGVENPHIEKIYGSDDSTGQGDQVLLEKLHLKPLIFGLRNFNWFRSSDILSVLVWASSLVVPFLLPRTATARYTVFGATLLVKLVQSVGLNVILHQQSTTKAWTKRFLKHDYTLYNAFENWTVLYNAISSLTYTALAAFSARELLFHDTSDSLVRSSNSWPLLRYILGAMMVALQLWTQYSIFEEIGYFGWFYGDFFLPKLSSISKSGIYRYLNNPERFFGISGVWGLALATYSPLVFLLACVWTINNVVLLNFVEQPHMIKLYGEQSVLLDGGLSRTIKNLIPDQLKTEGFSPSRRLSMNNVSSLTGKLLRDLRRSKFQDSTDQKHLISLSEKIMDLSCNHSVQGYKVDFAVDSINTKRYVLLGEPIRVKWTAPETHSTDDWIGLYKVVNTGFSRKATKISSKGHWIGVSQTSEYYVTGSELTTDASKTARRECVLQDNTTSGTVEFKGDLLVLEAGIYEVRYHLGNHHNVGYISCPFEIRVAAIDIPATVSAEFTAALQGLLELVAPATDYTEAFKGKNGKKLQQFTYLIGTSTGIEIGETVVLNAKTVTGLGKKLIEIKGVLDELSK</sequence>
<evidence type="ECO:0000256" key="2">
    <source>
        <dbReference type="ARBA" id="ARBA00022516"/>
    </source>
</evidence>
<evidence type="ECO:0000256" key="5">
    <source>
        <dbReference type="ARBA" id="ARBA00022691"/>
    </source>
</evidence>
<keyword evidence="9 13" id="KW-0443">Lipid metabolism</keyword>
<feature type="transmembrane region" description="Helical" evidence="13 14">
    <location>
        <begin position="475"/>
        <end position="493"/>
    </location>
</feature>
<evidence type="ECO:0000256" key="8">
    <source>
        <dbReference type="ARBA" id="ARBA00022989"/>
    </source>
</evidence>
<dbReference type="GO" id="GO:0005789">
    <property type="term" value="C:endoplasmic reticulum membrane"/>
    <property type="evidence" value="ECO:0007669"/>
    <property type="project" value="UniProtKB-SubCell"/>
</dbReference>
<dbReference type="GO" id="GO:0004608">
    <property type="term" value="F:phosphatidylethanolamine N-methyltransferase activity"/>
    <property type="evidence" value="ECO:0007669"/>
    <property type="project" value="UniProtKB-UniRule"/>
</dbReference>
<evidence type="ECO:0000256" key="13">
    <source>
        <dbReference type="HAMAP-Rule" id="MF_03217"/>
    </source>
</evidence>
<dbReference type="Proteomes" id="UP000094336">
    <property type="component" value="Unassembled WGS sequence"/>
</dbReference>
<dbReference type="UniPathway" id="UPA00753"/>
<organism evidence="15 16">
    <name type="scientific">Babjeviella inositovora NRRL Y-12698</name>
    <dbReference type="NCBI Taxonomy" id="984486"/>
    <lineage>
        <taxon>Eukaryota</taxon>
        <taxon>Fungi</taxon>
        <taxon>Dikarya</taxon>
        <taxon>Ascomycota</taxon>
        <taxon>Saccharomycotina</taxon>
        <taxon>Pichiomycetes</taxon>
        <taxon>Serinales incertae sedis</taxon>
        <taxon>Babjeviella</taxon>
    </lineage>
</organism>
<evidence type="ECO:0000313" key="16">
    <source>
        <dbReference type="Proteomes" id="UP000094336"/>
    </source>
</evidence>
<evidence type="ECO:0000256" key="9">
    <source>
        <dbReference type="ARBA" id="ARBA00023098"/>
    </source>
</evidence>
<keyword evidence="3 13" id="KW-0489">Methyltransferase</keyword>
<evidence type="ECO:0000256" key="14">
    <source>
        <dbReference type="RuleBase" id="RU361122"/>
    </source>
</evidence>
<feature type="transmembrane region" description="Helical" evidence="13 14">
    <location>
        <begin position="538"/>
        <end position="559"/>
    </location>
</feature>
<feature type="transmembrane region" description="Helical" evidence="13 14">
    <location>
        <begin position="362"/>
        <end position="379"/>
    </location>
</feature>
<dbReference type="Gene3D" id="1.20.120.1630">
    <property type="match status" value="1"/>
</dbReference>
<evidence type="ECO:0000313" key="15">
    <source>
        <dbReference type="EMBL" id="ODQ77668.1"/>
    </source>
</evidence>
<keyword evidence="16" id="KW-1185">Reference proteome</keyword>
<dbReference type="GO" id="GO:0032259">
    <property type="term" value="P:methylation"/>
    <property type="evidence" value="ECO:0007669"/>
    <property type="project" value="UniProtKB-KW"/>
</dbReference>
<name>A0A1E3QJ83_9ASCO</name>
<feature type="transmembrane region" description="Helical" evidence="13 14">
    <location>
        <begin position="436"/>
        <end position="454"/>
    </location>
</feature>
<keyword evidence="4 13" id="KW-0808">Transferase</keyword>
<dbReference type="AlphaFoldDB" id="A0A1E3QJ83"/>
<feature type="transmembrane region" description="Helical" evidence="13 14">
    <location>
        <begin position="101"/>
        <end position="124"/>
    </location>
</feature>
<comment type="function">
    <text evidence="13 14">Catalyzes the first step of the methylation pathway of phosphatidylcholine biosynthesis, the SAM-dependent methylation of phosphatidylethanolamine (PE) to phosphatidylmonomethylethanolamine (PMME).</text>
</comment>
<feature type="transmembrane region" description="Helical" evidence="13 14">
    <location>
        <begin position="195"/>
        <end position="212"/>
    </location>
</feature>
<dbReference type="EC" id="2.1.1.17" evidence="13 14"/>
<comment type="subcellular location">
    <subcellularLocation>
        <location evidence="1">Endomembrane system</location>
        <topology evidence="1">Multi-pass membrane protein</topology>
    </subcellularLocation>
    <subcellularLocation>
        <location evidence="13 14">Endoplasmic reticulum membrane</location>
        <topology evidence="13 14">Multi-pass membrane protein</topology>
    </subcellularLocation>
</comment>
<keyword evidence="6 13" id="KW-0812">Transmembrane</keyword>
<dbReference type="InterPro" id="IPR007318">
    <property type="entry name" value="Phopholipid_MeTrfase"/>
</dbReference>
<dbReference type="GO" id="GO:0006656">
    <property type="term" value="P:phosphatidylcholine biosynthetic process"/>
    <property type="evidence" value="ECO:0007669"/>
    <property type="project" value="UniProtKB-UniRule"/>
</dbReference>
<comment type="similarity">
    <text evidence="13 14">Belongs to the class VI-like SAM-binding methyltransferase superfamily. CHO2 family.</text>
</comment>
<evidence type="ECO:0000256" key="3">
    <source>
        <dbReference type="ARBA" id="ARBA00022603"/>
    </source>
</evidence>
<dbReference type="PANTHER" id="PTHR32138">
    <property type="entry name" value="PHOSPHATIDYLETHANOLAMINE N-METHYLTRANSFERASE"/>
    <property type="match status" value="1"/>
</dbReference>
<dbReference type="OrthoDB" id="4583at2759"/>
<dbReference type="PANTHER" id="PTHR32138:SF0">
    <property type="entry name" value="PHOSPHATIDYLETHANOLAMINE N-METHYLTRANSFERASE"/>
    <property type="match status" value="1"/>
</dbReference>
<evidence type="ECO:0000256" key="1">
    <source>
        <dbReference type="ARBA" id="ARBA00004127"/>
    </source>
</evidence>
<comment type="pathway">
    <text evidence="13 14">Phospholipid metabolism; phosphatidylcholine biosynthesis.</text>
</comment>
<keyword evidence="2 13" id="KW-0444">Lipid biosynthesis</keyword>
<dbReference type="RefSeq" id="XP_018982996.1">
    <property type="nucleotide sequence ID" value="XM_019129881.1"/>
</dbReference>
<comment type="catalytic activity">
    <reaction evidence="13 14">
        <text>a 1,2-diacyl-sn-glycero-3-phosphoethanolamine + S-adenosyl-L-methionine = a 1,2-diacyl-sn-glycero-3-phospho-N-methylethanolamine + S-adenosyl-L-homocysteine + H(+)</text>
        <dbReference type="Rhea" id="RHEA:11164"/>
        <dbReference type="ChEBI" id="CHEBI:15378"/>
        <dbReference type="ChEBI" id="CHEBI:57856"/>
        <dbReference type="ChEBI" id="CHEBI:59789"/>
        <dbReference type="ChEBI" id="CHEBI:64573"/>
        <dbReference type="ChEBI" id="CHEBI:64612"/>
        <dbReference type="EC" id="2.1.1.17"/>
    </reaction>
</comment>
<accession>A0A1E3QJ83</accession>
<proteinExistence type="inferred from homology"/>
<evidence type="ECO:0000256" key="6">
    <source>
        <dbReference type="ARBA" id="ARBA00022692"/>
    </source>
</evidence>
<dbReference type="GeneID" id="30147734"/>
<keyword evidence="8 13" id="KW-1133">Transmembrane helix</keyword>
<dbReference type="PROSITE" id="PS51598">
    <property type="entry name" value="SAM_CHO2"/>
    <property type="match status" value="1"/>
</dbReference>
<keyword evidence="7 13" id="KW-0256">Endoplasmic reticulum</keyword>
<keyword evidence="5 13" id="KW-0949">S-adenosyl-L-methionine</keyword>
<keyword evidence="10 13" id="KW-0472">Membrane</keyword>
<keyword evidence="11 13" id="KW-0594">Phospholipid biosynthesis</keyword>
<reference evidence="16" key="1">
    <citation type="submission" date="2016-05" db="EMBL/GenBank/DDBJ databases">
        <title>Comparative genomics of biotechnologically important yeasts.</title>
        <authorList>
            <consortium name="DOE Joint Genome Institute"/>
            <person name="Riley R."/>
            <person name="Haridas S."/>
            <person name="Wolfe K.H."/>
            <person name="Lopes M.R."/>
            <person name="Hittinger C.T."/>
            <person name="Goker M."/>
            <person name="Salamov A."/>
            <person name="Wisecaver J."/>
            <person name="Long T.M."/>
            <person name="Aerts A.L."/>
            <person name="Barry K."/>
            <person name="Choi C."/>
            <person name="Clum A."/>
            <person name="Coughlan A.Y."/>
            <person name="Deshpande S."/>
            <person name="Douglass A.P."/>
            <person name="Hanson S.J."/>
            <person name="Klenk H.-P."/>
            <person name="Labutti K."/>
            <person name="Lapidus A."/>
            <person name="Lindquist E."/>
            <person name="Lipzen A."/>
            <person name="Meier-Kolthoff J.P."/>
            <person name="Ohm R.A."/>
            <person name="Otillar R.P."/>
            <person name="Pangilinan J."/>
            <person name="Peng Y."/>
            <person name="Rokas A."/>
            <person name="Rosa C.A."/>
            <person name="Scheuner C."/>
            <person name="Sibirny A.A."/>
            <person name="Slot J.C."/>
            <person name="Stielow J.B."/>
            <person name="Sun H."/>
            <person name="Kurtzman C.P."/>
            <person name="Blackwell M."/>
            <person name="Grigoriev I.V."/>
            <person name="Jeffries T.W."/>
        </authorList>
    </citation>
    <scope>NUCLEOTIDE SEQUENCE [LARGE SCALE GENOMIC DNA]</scope>
    <source>
        <strain evidence="16">NRRL Y-12698</strain>
    </source>
</reference>
<feature type="transmembrane region" description="Helical" evidence="13 14">
    <location>
        <begin position="75"/>
        <end position="95"/>
    </location>
</feature>
<feature type="transmembrane region" description="Helical" evidence="13 14">
    <location>
        <begin position="218"/>
        <end position="239"/>
    </location>
</feature>
<dbReference type="Pfam" id="PF04191">
    <property type="entry name" value="PEMT"/>
    <property type="match status" value="2"/>
</dbReference>
<keyword evidence="12 13" id="KW-1208">Phospholipid metabolism</keyword>
<dbReference type="EMBL" id="KV454439">
    <property type="protein sequence ID" value="ODQ77668.1"/>
    <property type="molecule type" value="Genomic_DNA"/>
</dbReference>
<evidence type="ECO:0000256" key="4">
    <source>
        <dbReference type="ARBA" id="ARBA00022679"/>
    </source>
</evidence>
<evidence type="ECO:0000256" key="10">
    <source>
        <dbReference type="ARBA" id="ARBA00023136"/>
    </source>
</evidence>
<dbReference type="PIRSF" id="PIRSF000383">
    <property type="entry name" value="PEAMT"/>
    <property type="match status" value="1"/>
</dbReference>
<feature type="transmembrane region" description="Helical" evidence="13 14">
    <location>
        <begin position="386"/>
        <end position="407"/>
    </location>
</feature>
<dbReference type="HAMAP" id="MF_03217">
    <property type="entry name" value="PEMT"/>
    <property type="match status" value="1"/>
</dbReference>
<evidence type="ECO:0000256" key="11">
    <source>
        <dbReference type="ARBA" id="ARBA00023209"/>
    </source>
</evidence>
<gene>
    <name evidence="15" type="ORF">BABINDRAFT_163382</name>
</gene>